<keyword evidence="2" id="KW-1185">Reference proteome</keyword>
<name>A0A810L5K7_9ACTN</name>
<dbReference type="Gene3D" id="3.40.50.300">
    <property type="entry name" value="P-loop containing nucleotide triphosphate hydrolases"/>
    <property type="match status" value="1"/>
</dbReference>
<dbReference type="Proteomes" id="UP000680750">
    <property type="component" value="Chromosome"/>
</dbReference>
<dbReference type="AlphaFoldDB" id="A0A810L5K7"/>
<evidence type="ECO:0000313" key="2">
    <source>
        <dbReference type="Proteomes" id="UP000680750"/>
    </source>
</evidence>
<sequence length="97" mass="11068">MTHPLHLVIVDELATLTAYAPMDVRRRAEYALGRLLTKGAAVGWVVLGCVQEPSKDIIPMRGLFTYRIALGLDTRRRWTWCWATGCVTSVRWPIRSR</sequence>
<dbReference type="RefSeq" id="WP_212804666.1">
    <property type="nucleotide sequence ID" value="NZ_AP023354.1"/>
</dbReference>
<evidence type="ECO:0008006" key="3">
    <source>
        <dbReference type="Google" id="ProtNLM"/>
    </source>
</evidence>
<accession>A0A810L5K7</accession>
<evidence type="ECO:0000313" key="1">
    <source>
        <dbReference type="EMBL" id="BCJ29621.1"/>
    </source>
</evidence>
<gene>
    <name evidence="1" type="ORF">Asera_37290</name>
</gene>
<dbReference type="KEGG" id="aser:Asera_37290"/>
<reference evidence="1" key="1">
    <citation type="submission" date="2020-08" db="EMBL/GenBank/DDBJ databases">
        <title>Whole genome shotgun sequence of Actinocatenispora sera NBRC 101916.</title>
        <authorList>
            <person name="Komaki H."/>
            <person name="Tamura T."/>
        </authorList>
    </citation>
    <scope>NUCLEOTIDE SEQUENCE</scope>
    <source>
        <strain evidence="1">NBRC 101916</strain>
    </source>
</reference>
<dbReference type="EMBL" id="AP023354">
    <property type="protein sequence ID" value="BCJ29621.1"/>
    <property type="molecule type" value="Genomic_DNA"/>
</dbReference>
<proteinExistence type="predicted"/>
<organism evidence="1 2">
    <name type="scientific">Actinocatenispora sera</name>
    <dbReference type="NCBI Taxonomy" id="390989"/>
    <lineage>
        <taxon>Bacteria</taxon>
        <taxon>Bacillati</taxon>
        <taxon>Actinomycetota</taxon>
        <taxon>Actinomycetes</taxon>
        <taxon>Micromonosporales</taxon>
        <taxon>Micromonosporaceae</taxon>
        <taxon>Actinocatenispora</taxon>
    </lineage>
</organism>
<protein>
    <recommendedName>
        <fullName evidence="3">FtsK domain-containing protein</fullName>
    </recommendedName>
</protein>
<dbReference type="InterPro" id="IPR027417">
    <property type="entry name" value="P-loop_NTPase"/>
</dbReference>